<dbReference type="EMBL" id="JAKELO010000002">
    <property type="protein sequence ID" value="MDE4908549.1"/>
    <property type="molecule type" value="Genomic_DNA"/>
</dbReference>
<protein>
    <recommendedName>
        <fullName evidence="2">histidine kinase</fullName>
        <ecNumber evidence="2">2.7.13.3</ecNumber>
    </recommendedName>
</protein>
<feature type="domain" description="PAS" evidence="7">
    <location>
        <begin position="362"/>
        <end position="404"/>
    </location>
</feature>
<keyword evidence="4" id="KW-0808">Transferase</keyword>
<dbReference type="SUPFAM" id="SSF55785">
    <property type="entry name" value="PYP-like sensor domain (PAS domain)"/>
    <property type="match status" value="5"/>
</dbReference>
<dbReference type="PROSITE" id="PS50113">
    <property type="entry name" value="PAC"/>
    <property type="match status" value="1"/>
</dbReference>
<proteinExistence type="predicted"/>
<comment type="catalytic activity">
    <reaction evidence="1">
        <text>ATP + protein L-histidine = ADP + protein N-phospho-L-histidine.</text>
        <dbReference type="EC" id="2.7.13.3"/>
    </reaction>
</comment>
<evidence type="ECO:0000313" key="10">
    <source>
        <dbReference type="Proteomes" id="UP001143747"/>
    </source>
</evidence>
<dbReference type="EC" id="2.7.13.3" evidence="2"/>
<dbReference type="InterPro" id="IPR003594">
    <property type="entry name" value="HATPase_dom"/>
</dbReference>
<dbReference type="InterPro" id="IPR036890">
    <property type="entry name" value="HATPase_C_sf"/>
</dbReference>
<feature type="domain" description="PAS" evidence="7">
    <location>
        <begin position="486"/>
        <end position="556"/>
    </location>
</feature>
<dbReference type="CDD" id="cd00075">
    <property type="entry name" value="HATPase"/>
    <property type="match status" value="1"/>
</dbReference>
<dbReference type="InterPro" id="IPR000014">
    <property type="entry name" value="PAS"/>
</dbReference>
<evidence type="ECO:0000256" key="4">
    <source>
        <dbReference type="ARBA" id="ARBA00022679"/>
    </source>
</evidence>
<dbReference type="InterPro" id="IPR005467">
    <property type="entry name" value="His_kinase_dom"/>
</dbReference>
<accession>A0A9Q4KTW2</accession>
<dbReference type="Gene3D" id="3.30.565.10">
    <property type="entry name" value="Histidine kinase-like ATPase, C-terminal domain"/>
    <property type="match status" value="1"/>
</dbReference>
<evidence type="ECO:0000259" key="7">
    <source>
        <dbReference type="PROSITE" id="PS50112"/>
    </source>
</evidence>
<feature type="domain" description="PAC" evidence="8">
    <location>
        <begin position="693"/>
        <end position="746"/>
    </location>
</feature>
<dbReference type="Pfam" id="PF02518">
    <property type="entry name" value="HATPase_c"/>
    <property type="match status" value="1"/>
</dbReference>
<gene>
    <name evidence="9" type="ORF">L0665_08015</name>
</gene>
<dbReference type="SMART" id="SM00086">
    <property type="entry name" value="PAC"/>
    <property type="match status" value="4"/>
</dbReference>
<feature type="domain" description="PAS" evidence="7">
    <location>
        <begin position="241"/>
        <end position="311"/>
    </location>
</feature>
<dbReference type="GO" id="GO:0004673">
    <property type="term" value="F:protein histidine kinase activity"/>
    <property type="evidence" value="ECO:0007669"/>
    <property type="project" value="UniProtKB-EC"/>
</dbReference>
<dbReference type="InterPro" id="IPR052162">
    <property type="entry name" value="Sensor_kinase/Photoreceptor"/>
</dbReference>
<evidence type="ECO:0000256" key="1">
    <source>
        <dbReference type="ARBA" id="ARBA00000085"/>
    </source>
</evidence>
<keyword evidence="3" id="KW-0597">Phosphoprotein</keyword>
<dbReference type="CDD" id="cd00130">
    <property type="entry name" value="PAS"/>
    <property type="match status" value="4"/>
</dbReference>
<dbReference type="InterPro" id="IPR035965">
    <property type="entry name" value="PAS-like_dom_sf"/>
</dbReference>
<keyword evidence="5" id="KW-0418">Kinase</keyword>
<name>A0A9Q4KTW2_9EURY</name>
<evidence type="ECO:0000256" key="3">
    <source>
        <dbReference type="ARBA" id="ARBA00022553"/>
    </source>
</evidence>
<dbReference type="InterPro" id="IPR001610">
    <property type="entry name" value="PAC"/>
</dbReference>
<dbReference type="InterPro" id="IPR000700">
    <property type="entry name" value="PAS-assoc_C"/>
</dbReference>
<evidence type="ECO:0000259" key="6">
    <source>
        <dbReference type="PROSITE" id="PS50109"/>
    </source>
</evidence>
<dbReference type="SMART" id="SM00091">
    <property type="entry name" value="PAS"/>
    <property type="match status" value="4"/>
</dbReference>
<evidence type="ECO:0000259" key="8">
    <source>
        <dbReference type="PROSITE" id="PS50113"/>
    </source>
</evidence>
<dbReference type="SUPFAM" id="SSF55874">
    <property type="entry name" value="ATPase domain of HSP90 chaperone/DNA topoisomerase II/histidine kinase"/>
    <property type="match status" value="1"/>
</dbReference>
<comment type="caution">
    <text evidence="9">The sequence shown here is derived from an EMBL/GenBank/DDBJ whole genome shotgun (WGS) entry which is preliminary data.</text>
</comment>
<feature type="domain" description="Histidine kinase" evidence="6">
    <location>
        <begin position="856"/>
        <end position="953"/>
    </location>
</feature>
<evidence type="ECO:0000256" key="2">
    <source>
        <dbReference type="ARBA" id="ARBA00012438"/>
    </source>
</evidence>
<evidence type="ECO:0000256" key="5">
    <source>
        <dbReference type="ARBA" id="ARBA00022777"/>
    </source>
</evidence>
<dbReference type="PANTHER" id="PTHR43304:SF1">
    <property type="entry name" value="PAC DOMAIN-CONTAINING PROTEIN"/>
    <property type="match status" value="1"/>
</dbReference>
<reference evidence="9" key="1">
    <citation type="submission" date="2022-01" db="EMBL/GenBank/DDBJ databases">
        <title>Draft genome of Methanogenium marinum DSM 15558.</title>
        <authorList>
            <person name="Chen S.-C."/>
            <person name="You Y.-T."/>
        </authorList>
    </citation>
    <scope>NUCLEOTIDE SEQUENCE</scope>
    <source>
        <strain evidence="9">DSM 15558</strain>
    </source>
</reference>
<dbReference type="Proteomes" id="UP001143747">
    <property type="component" value="Unassembled WGS sequence"/>
</dbReference>
<dbReference type="Pfam" id="PF13188">
    <property type="entry name" value="PAS_8"/>
    <property type="match status" value="2"/>
</dbReference>
<dbReference type="SMART" id="SM00387">
    <property type="entry name" value="HATPase_c"/>
    <property type="match status" value="1"/>
</dbReference>
<dbReference type="RefSeq" id="WP_274925174.1">
    <property type="nucleotide sequence ID" value="NZ_JAKELO010000002.1"/>
</dbReference>
<dbReference type="PANTHER" id="PTHR43304">
    <property type="entry name" value="PHYTOCHROME-LIKE PROTEIN CPH1"/>
    <property type="match status" value="1"/>
</dbReference>
<dbReference type="Gene3D" id="3.30.450.20">
    <property type="entry name" value="PAS domain"/>
    <property type="match status" value="5"/>
</dbReference>
<dbReference type="NCBIfam" id="TIGR00229">
    <property type="entry name" value="sensory_box"/>
    <property type="match status" value="4"/>
</dbReference>
<keyword evidence="10" id="KW-1185">Reference proteome</keyword>
<sequence length="965" mass="106669">MHPDYSGETIGGETIPVAGFSSEGSLLFSNEAYRNIVGIAPETGVPPGLSAGDREKFLVAVKKTCNGTACSLQVRLGPSGFRTFFSLFPSSDTSGPFALTVAIPGRGWSGNGAPLKTASVNDYTTGDGYVLIADEARRILEVNVPAPLRFGYTREEMLRLRIDDIVAPKCRDSTPVRHASLLKKGGGIYETLHVTRDGQVFPVEVHAIVIKYRGMPALLSISQAIREVRRTDQTSEALSEMEKKYRSFFEAASDGFIVLDSDGVVLDINERFAVLLGKPKRSVIGHTLCSFIDFNNAYTPDSLIQSAIENGCVRFEAGVVSGSGAVLELEYCPIVLQGEQCIRVVAGEIPERAIPENEQNGSSDLYHTAFEMSGTGLVIIDRDTRIIFANSEIARIMGVSVDEMRHFTWMEFIDDPMLPAISKGEDVSGGFDAFRIKNHEITLKTKKSGKIPAIISVRSIPGSSLYIVSVQDISSQDEKTGELSNREEMFEKLFSSGCEAFVLLNGGYDIQMWNTAAEEMFGYSAVEVKGKNIFPLLFSREPEDGQRIFQRFLEPGATFSGGTPAELSLSTKEGGAIHTEASVSRFMHQGNPHFLLIIRDNTERHQFIESLTESEEFLRFAIDAARVGIWDYDIEESSFTVSEDVFALLSFGGVHSSASGISADICRNSIHPDDILTSESISLSIMSGSIIEFETELRLQTVDDAWNWFALEGKVVEYDNTGRPQRVVGIIRDVQGKKQAEFAIREANRKLSLLAGITRHDILNQIQGLLFYSEEMKTGEYTMDEVVVMAGKINEMTETINRQIIRTRNYDMLGTEPPEWQNLHYLADEIVTGMDNLRLIYRNESPMVEVYADYLFVEVLRTIVENTRHAQGATTLVVRFAETDDSGIFIIEDDGCGIPLKDKEKIFSHSFSKGSGGGLFIAREIAGVTGIELYEAGEVGAGARFELRIPKNGYRFVRTEDREEA</sequence>
<dbReference type="PROSITE" id="PS50112">
    <property type="entry name" value="PAS"/>
    <property type="match status" value="3"/>
</dbReference>
<dbReference type="Pfam" id="PF13426">
    <property type="entry name" value="PAS_9"/>
    <property type="match status" value="2"/>
</dbReference>
<evidence type="ECO:0000313" key="9">
    <source>
        <dbReference type="EMBL" id="MDE4908549.1"/>
    </source>
</evidence>
<dbReference type="AlphaFoldDB" id="A0A9Q4KTW2"/>
<organism evidence="9 10">
    <name type="scientific">Methanogenium marinum</name>
    <dbReference type="NCBI Taxonomy" id="348610"/>
    <lineage>
        <taxon>Archaea</taxon>
        <taxon>Methanobacteriati</taxon>
        <taxon>Methanobacteriota</taxon>
        <taxon>Stenosarchaea group</taxon>
        <taxon>Methanomicrobia</taxon>
        <taxon>Methanomicrobiales</taxon>
        <taxon>Methanomicrobiaceae</taxon>
        <taxon>Methanogenium</taxon>
    </lineage>
</organism>
<dbReference type="PROSITE" id="PS50109">
    <property type="entry name" value="HIS_KIN"/>
    <property type="match status" value="1"/>
</dbReference>